<proteinExistence type="predicted"/>
<dbReference type="AlphaFoldDB" id="A0A367G852"/>
<comment type="caution">
    <text evidence="1">The sequence shown here is derived from an EMBL/GenBank/DDBJ whole genome shotgun (WGS) entry which is preliminary data.</text>
</comment>
<evidence type="ECO:0000313" key="2">
    <source>
        <dbReference type="Proteomes" id="UP000253208"/>
    </source>
</evidence>
<dbReference type="EMBL" id="PSQG01000002">
    <property type="protein sequence ID" value="RCH46049.1"/>
    <property type="molecule type" value="Genomic_DNA"/>
</dbReference>
<name>A0A367G852_9FIRM</name>
<sequence>MKKNIFAVCDLEVDYAFNFMDYLNQKKNLPFEIQAFTTAESLIAYGKENHIELLLISDKAMRKEVRDLGIGKIIILSEGVHPPELDQYSSVYKYQSSSDVIREVMACYGEEKSLDPVTFPVLKKTMEIIGVFSPLGRCLKTSFALALGQILAKERAVLYLNLESYSGFEELLGKKFPANLSDLFYYVRQGNENLIHRMNGMIQTVNNLDFIPPVRTPSDIRTVDWEDWERLLQEIVLHSSYEVLILDMGENGDEDFRLLEMCRKIYMPVLNDTLSVCKVTQFENLLRIWNKEKILEKTEKVHLPFHMDRISSDAYVEQLVWSELGDYIRELLRKERS</sequence>
<organism evidence="1 2">
    <name type="scientific">Blautia obeum</name>
    <dbReference type="NCBI Taxonomy" id="40520"/>
    <lineage>
        <taxon>Bacteria</taxon>
        <taxon>Bacillati</taxon>
        <taxon>Bacillota</taxon>
        <taxon>Clostridia</taxon>
        <taxon>Lachnospirales</taxon>
        <taxon>Lachnospiraceae</taxon>
        <taxon>Blautia</taxon>
    </lineage>
</organism>
<gene>
    <name evidence="1" type="ORF">C4886_01395</name>
</gene>
<dbReference type="Gene3D" id="3.40.50.10850">
    <property type="entry name" value="Ntrc-like two-domain protein"/>
    <property type="match status" value="1"/>
</dbReference>
<protein>
    <recommendedName>
        <fullName evidence="3">ParA family protein</fullName>
    </recommendedName>
</protein>
<dbReference type="Proteomes" id="UP000253208">
    <property type="component" value="Unassembled WGS sequence"/>
</dbReference>
<accession>A0A367G852</accession>
<dbReference type="InterPro" id="IPR027417">
    <property type="entry name" value="P-loop_NTPase"/>
</dbReference>
<dbReference type="Gene3D" id="3.40.50.300">
    <property type="entry name" value="P-loop containing nucleotide triphosphate hydrolases"/>
    <property type="match status" value="1"/>
</dbReference>
<evidence type="ECO:0000313" key="1">
    <source>
        <dbReference type="EMBL" id="RCH46049.1"/>
    </source>
</evidence>
<dbReference type="RefSeq" id="WP_021652830.1">
    <property type="nucleotide sequence ID" value="NZ_PSQG01000002.1"/>
</dbReference>
<reference evidence="1 2" key="1">
    <citation type="submission" date="2018-02" db="EMBL/GenBank/DDBJ databases">
        <title>Complete genome sequencing of Faecalibacterium prausnitzii strains isolated from the human gut.</title>
        <authorList>
            <person name="Fitzgerald B.C."/>
            <person name="Shkoporov A.N."/>
            <person name="Ross P.R."/>
            <person name="Hill C."/>
        </authorList>
    </citation>
    <scope>NUCLEOTIDE SEQUENCE [LARGE SCALE GENOMIC DNA]</scope>
    <source>
        <strain evidence="1 2">APC942/31-1</strain>
    </source>
</reference>
<dbReference type="SUPFAM" id="SSF52540">
    <property type="entry name" value="P-loop containing nucleoside triphosphate hydrolases"/>
    <property type="match status" value="1"/>
</dbReference>
<evidence type="ECO:0008006" key="3">
    <source>
        <dbReference type="Google" id="ProtNLM"/>
    </source>
</evidence>